<comment type="caution">
    <text evidence="2">The sequence shown here is derived from an EMBL/GenBank/DDBJ whole genome shotgun (WGS) entry which is preliminary data.</text>
</comment>
<dbReference type="EMBL" id="JAIMJC010000003">
    <property type="protein sequence ID" value="KAH0528182.1"/>
    <property type="molecule type" value="Genomic_DNA"/>
</dbReference>
<evidence type="ECO:0000256" key="1">
    <source>
        <dbReference type="SAM" id="MobiDB-lite"/>
    </source>
</evidence>
<dbReference type="Proteomes" id="UP000826573">
    <property type="component" value="Unassembled WGS sequence"/>
</dbReference>
<reference evidence="2 3" key="1">
    <citation type="submission" date="2021-08" db="EMBL/GenBank/DDBJ databases">
        <title>The highly contiguous genome resource for Trichoderma semiorbis FJ059, a fungal antagonistic to plant pathogens.</title>
        <authorList>
            <person name="Liu T."/>
        </authorList>
    </citation>
    <scope>NUCLEOTIDE SEQUENCE [LARGE SCALE GENOMIC DNA]</scope>
    <source>
        <strain evidence="2 3">FJ059</strain>
    </source>
</reference>
<proteinExistence type="predicted"/>
<evidence type="ECO:0000313" key="3">
    <source>
        <dbReference type="Proteomes" id="UP000826573"/>
    </source>
</evidence>
<name>A0A9P8HUX2_9HYPO</name>
<feature type="region of interest" description="Disordered" evidence="1">
    <location>
        <begin position="1"/>
        <end position="20"/>
    </location>
</feature>
<keyword evidence="3" id="KW-1185">Reference proteome</keyword>
<protein>
    <submittedName>
        <fullName evidence="2">Uncharacterized protein</fullName>
    </submittedName>
</protein>
<evidence type="ECO:0000313" key="2">
    <source>
        <dbReference type="EMBL" id="KAH0528182.1"/>
    </source>
</evidence>
<accession>A0A9P8HUX2</accession>
<sequence length="261" mass="28127">MSTADTPPWHLIKVQDRDGGGKQVISPTRAILVETTASGGTNSIRVIDDGDLVAFDVIARCCFIGNGVDKATSRKSNKDGQRDWERLKDELRGKKNADGKTIVTAYYIGFSMDMRGSAFMRHQTPKTRKGETRVAGRVHDQISENNLGGLVIKSEPASTITGRAIIPHYLMTVKENLLAAKRLVSGAPLEDVFDTPAALAHYNDAIEMLTRNLENGTALEPPALITPHEPQGVRAGTSASGLPLGNKALQASNSVFPPSRL</sequence>
<dbReference type="AlphaFoldDB" id="A0A9P8HUX2"/>
<gene>
    <name evidence="2" type="ORF">TsFJ059_003076</name>
</gene>
<organism evidence="2 3">
    <name type="scientific">Trichoderma semiorbis</name>
    <dbReference type="NCBI Taxonomy" id="1491008"/>
    <lineage>
        <taxon>Eukaryota</taxon>
        <taxon>Fungi</taxon>
        <taxon>Dikarya</taxon>
        <taxon>Ascomycota</taxon>
        <taxon>Pezizomycotina</taxon>
        <taxon>Sordariomycetes</taxon>
        <taxon>Hypocreomycetidae</taxon>
        <taxon>Hypocreales</taxon>
        <taxon>Hypocreaceae</taxon>
        <taxon>Trichoderma</taxon>
    </lineage>
</organism>